<evidence type="ECO:0000259" key="1">
    <source>
        <dbReference type="Pfam" id="PF00501"/>
    </source>
</evidence>
<comment type="caution">
    <text evidence="2">The sequence shown here is derived from an EMBL/GenBank/DDBJ whole genome shotgun (WGS) entry which is preliminary data.</text>
</comment>
<name>A0A9C7PSI3_9RHOD</name>
<evidence type="ECO:0000313" key="3">
    <source>
        <dbReference type="Proteomes" id="UP001061958"/>
    </source>
</evidence>
<reference evidence="2" key="2">
    <citation type="submission" date="2022-01" db="EMBL/GenBank/DDBJ databases">
        <authorList>
            <person name="Hirooka S."/>
            <person name="Miyagishima S.Y."/>
        </authorList>
    </citation>
    <scope>NUCLEOTIDE SEQUENCE</scope>
    <source>
        <strain evidence="2">NBRC 102759</strain>
    </source>
</reference>
<reference evidence="2" key="1">
    <citation type="journal article" date="2022" name="Proc. Natl. Acad. Sci. U.S.A.">
        <title>Life cycle and functional genomics of the unicellular red alga Galdieria for elucidating algal and plant evolution and industrial use.</title>
        <authorList>
            <person name="Hirooka S."/>
            <person name="Itabashi T."/>
            <person name="Ichinose T.M."/>
            <person name="Onuma R."/>
            <person name="Fujiwara T."/>
            <person name="Yamashita S."/>
            <person name="Jong L.W."/>
            <person name="Tomita R."/>
            <person name="Iwane A.H."/>
            <person name="Miyagishima S.Y."/>
        </authorList>
    </citation>
    <scope>NUCLEOTIDE SEQUENCE</scope>
    <source>
        <strain evidence="2">NBRC 102759</strain>
    </source>
</reference>
<sequence>MFASSSSCTRNGVIYCFNRHFSSQRIPNVIGELLDRYSKERPHKNALKFLETTKNEAVFFTFSEVQKQVQAVAQGLLELGYGPGKRLACCLPLGSPEFVFACLGALKSRTTLISLDFERSSNQIDPSDVCHALERYKPKGFILWHGYKSTNNKGSQDNYVGPDLWTQLFPELVDFGKGLNGFTRNTGRPFSSRRFPSLHHIFHSGNANLPGLIQYRNLLVYNNEAISSNTISDLSPDEKAVLFLSSEDAKEYSERDISDVVQRCLQAIQYSSNHNTQQGRVVIAPDSKSTMTYLAYIIASLRQQTLAIIPSLHHNDTAIELVTKTENAQKAKQ</sequence>
<dbReference type="EMBL" id="BQMJ01000004">
    <property type="protein sequence ID" value="GJQ08862.1"/>
    <property type="molecule type" value="Genomic_DNA"/>
</dbReference>
<dbReference type="SUPFAM" id="SSF56801">
    <property type="entry name" value="Acetyl-CoA synthetase-like"/>
    <property type="match status" value="1"/>
</dbReference>
<gene>
    <name evidence="2" type="ORF">GpartN1_g653.t1</name>
</gene>
<dbReference type="Pfam" id="PF00501">
    <property type="entry name" value="AMP-binding"/>
    <property type="match status" value="1"/>
</dbReference>
<protein>
    <recommendedName>
        <fullName evidence="1">AMP-dependent synthetase/ligase domain-containing protein</fullName>
    </recommendedName>
</protein>
<dbReference type="InterPro" id="IPR042099">
    <property type="entry name" value="ANL_N_sf"/>
</dbReference>
<evidence type="ECO:0000313" key="2">
    <source>
        <dbReference type="EMBL" id="GJQ08862.1"/>
    </source>
</evidence>
<feature type="domain" description="AMP-dependent synthetase/ligase" evidence="1">
    <location>
        <begin position="36"/>
        <end position="142"/>
    </location>
</feature>
<dbReference type="AlphaFoldDB" id="A0A9C7PSI3"/>
<organism evidence="2 3">
    <name type="scientific">Galdieria partita</name>
    <dbReference type="NCBI Taxonomy" id="83374"/>
    <lineage>
        <taxon>Eukaryota</taxon>
        <taxon>Rhodophyta</taxon>
        <taxon>Bangiophyceae</taxon>
        <taxon>Galdieriales</taxon>
        <taxon>Galdieriaceae</taxon>
        <taxon>Galdieria</taxon>
    </lineage>
</organism>
<keyword evidence="3" id="KW-1185">Reference proteome</keyword>
<proteinExistence type="predicted"/>
<dbReference type="OrthoDB" id="1547at2759"/>
<accession>A0A9C7PSI3</accession>
<dbReference type="Proteomes" id="UP001061958">
    <property type="component" value="Unassembled WGS sequence"/>
</dbReference>
<dbReference type="Gene3D" id="3.40.50.12780">
    <property type="entry name" value="N-terminal domain of ligase-like"/>
    <property type="match status" value="1"/>
</dbReference>
<dbReference type="InterPro" id="IPR000873">
    <property type="entry name" value="AMP-dep_synth/lig_dom"/>
</dbReference>